<keyword evidence="2" id="KW-1185">Reference proteome</keyword>
<organism evidence="1 2">
    <name type="scientific">Orbilia brochopaga</name>
    <dbReference type="NCBI Taxonomy" id="3140254"/>
    <lineage>
        <taxon>Eukaryota</taxon>
        <taxon>Fungi</taxon>
        <taxon>Dikarya</taxon>
        <taxon>Ascomycota</taxon>
        <taxon>Pezizomycotina</taxon>
        <taxon>Orbiliomycetes</taxon>
        <taxon>Orbiliales</taxon>
        <taxon>Orbiliaceae</taxon>
        <taxon>Orbilia</taxon>
    </lineage>
</organism>
<dbReference type="EMBL" id="JAVHNQ010000006">
    <property type="protein sequence ID" value="KAK6344358.1"/>
    <property type="molecule type" value="Genomic_DNA"/>
</dbReference>
<protein>
    <submittedName>
        <fullName evidence="1">Uncharacterized protein</fullName>
    </submittedName>
</protein>
<dbReference type="PANTHER" id="PTHR42085:SF4">
    <property type="entry name" value="F-BOX DOMAIN-CONTAINING PROTEIN"/>
    <property type="match status" value="1"/>
</dbReference>
<dbReference type="AlphaFoldDB" id="A0AAV9URB0"/>
<dbReference type="Proteomes" id="UP001375240">
    <property type="component" value="Unassembled WGS sequence"/>
</dbReference>
<comment type="caution">
    <text evidence="1">The sequence shown here is derived from an EMBL/GenBank/DDBJ whole genome shotgun (WGS) entry which is preliminary data.</text>
</comment>
<sequence>MNAGIQALANVTTYNSSLPSIPGLPISTVQYSTRFRYSFPDFPHCKIKYITMSDRRHMLQNTDHVLPPMRLGQDTDTEMTAVETLPRIPSMSMDLDPSNARYMAGNSAFASIPIRMPPGWSEPRTMAMGGGFPHVEPSHLSGPSHPSIPVDMFNAYRPPPPRIPMHLAQTMSLDNFLPRPSPPADPPGVRPPRFFAWAECLPASARKRTDYRYRSKFMALPREIRDEIYRYLLVPIDAASMDEAEDDTEILSPLRDAIYRPRVHRVFPEYQPVRADLAIFRVCKQVHDEAAKVFYGQRTFVIRVATMMKEYNVTDHLEDLQGAFKVFYTAPWERLQYTCDYHVPSEATDEPPVGRPKLVAEKRDLNCWSQKSYLSDAKYVGPAPRYRHLLRRVRVELEDYRHVEFLNPDDANEENATMQAPRYAQVSNRMLVPVATRLQTLLSASGSDLKIDVVAKSAFFGREIVLRDGSRVRLDDNGEMSLHRFGRRLPMSTSLKSEVEQILQNFCKEVLCTVWPLTGGPWKFSVTSEDVFAAFLAGKRDELFHELERETRLEDERYWQLGLGVEDAWIVKNGRLLVMDKTTLEQNARLLPNYYWA</sequence>
<evidence type="ECO:0000313" key="1">
    <source>
        <dbReference type="EMBL" id="KAK6344358.1"/>
    </source>
</evidence>
<proteinExistence type="predicted"/>
<gene>
    <name evidence="1" type="ORF">TWF696_007997</name>
</gene>
<dbReference type="PANTHER" id="PTHR42085">
    <property type="entry name" value="F-BOX DOMAIN-CONTAINING PROTEIN"/>
    <property type="match status" value="1"/>
</dbReference>
<name>A0AAV9URB0_9PEZI</name>
<reference evidence="1 2" key="1">
    <citation type="submission" date="2019-10" db="EMBL/GenBank/DDBJ databases">
        <authorList>
            <person name="Palmer J.M."/>
        </authorList>
    </citation>
    <scope>NUCLEOTIDE SEQUENCE [LARGE SCALE GENOMIC DNA]</scope>
    <source>
        <strain evidence="1 2">TWF696</strain>
    </source>
</reference>
<accession>A0AAV9URB0</accession>
<dbReference type="InterPro" id="IPR038883">
    <property type="entry name" value="AN11006-like"/>
</dbReference>
<evidence type="ECO:0000313" key="2">
    <source>
        <dbReference type="Proteomes" id="UP001375240"/>
    </source>
</evidence>